<name>A0A2N0Z3Q3_9BACI</name>
<accession>A0A2N0Z3Q3</accession>
<dbReference type="AlphaFoldDB" id="A0A2N0Z3Q3"/>
<dbReference type="Pfam" id="PF17313">
    <property type="entry name" value="DUF5359"/>
    <property type="match status" value="1"/>
</dbReference>
<protein>
    <submittedName>
        <fullName evidence="2">Uncharacterized protein</fullName>
    </submittedName>
</protein>
<keyword evidence="3" id="KW-1185">Reference proteome</keyword>
<organism evidence="2 3">
    <name type="scientific">Niallia nealsonii</name>
    <dbReference type="NCBI Taxonomy" id="115979"/>
    <lineage>
        <taxon>Bacteria</taxon>
        <taxon>Bacillati</taxon>
        <taxon>Bacillota</taxon>
        <taxon>Bacilli</taxon>
        <taxon>Bacillales</taxon>
        <taxon>Bacillaceae</taxon>
        <taxon>Niallia</taxon>
    </lineage>
</organism>
<evidence type="ECO:0000313" key="3">
    <source>
        <dbReference type="Proteomes" id="UP000233375"/>
    </source>
</evidence>
<evidence type="ECO:0000256" key="1">
    <source>
        <dbReference type="SAM" id="Phobius"/>
    </source>
</evidence>
<keyword evidence="1" id="KW-1133">Transmembrane helix</keyword>
<keyword evidence="1" id="KW-0472">Membrane</keyword>
<dbReference type="EMBL" id="PISE01000016">
    <property type="protein sequence ID" value="PKG24138.1"/>
    <property type="molecule type" value="Genomic_DNA"/>
</dbReference>
<dbReference type="OrthoDB" id="2697487at2"/>
<proteinExistence type="predicted"/>
<comment type="caution">
    <text evidence="2">The sequence shown here is derived from an EMBL/GenBank/DDBJ whole genome shotgun (WGS) entry which is preliminary data.</text>
</comment>
<dbReference type="RefSeq" id="WP_101176800.1">
    <property type="nucleotide sequence ID" value="NZ_PISE01000016.1"/>
</dbReference>
<feature type="transmembrane region" description="Helical" evidence="1">
    <location>
        <begin position="7"/>
        <end position="25"/>
    </location>
</feature>
<dbReference type="Proteomes" id="UP000233375">
    <property type="component" value="Unassembled WGS sequence"/>
</dbReference>
<keyword evidence="1" id="KW-0812">Transmembrane</keyword>
<gene>
    <name evidence="2" type="ORF">CWS01_08705</name>
</gene>
<reference evidence="2 3" key="1">
    <citation type="journal article" date="2003" name="Int. J. Syst. Evol. Microbiol.">
        <title>Bacillus nealsonii sp. nov., isolated from a spacecraft-assembly facility, whose spores are gamma-radiation resistant.</title>
        <authorList>
            <person name="Venkateswaran K."/>
            <person name="Kempf M."/>
            <person name="Chen F."/>
            <person name="Satomi M."/>
            <person name="Nicholson W."/>
            <person name="Kern R."/>
        </authorList>
    </citation>
    <scope>NUCLEOTIDE SEQUENCE [LARGE SCALE GENOMIC DNA]</scope>
    <source>
        <strain evidence="2 3">FO-92</strain>
    </source>
</reference>
<evidence type="ECO:0000313" key="2">
    <source>
        <dbReference type="EMBL" id="PKG24138.1"/>
    </source>
</evidence>
<dbReference type="InterPro" id="IPR035281">
    <property type="entry name" value="DUF5359"/>
</dbReference>
<sequence>MKKIERIIMKIIIIQFAFLAVSQMIHHWDLFPKLYELAEYEGVSKSNFTKILETFEQNN</sequence>